<keyword evidence="2" id="KW-0804">Transcription</keyword>
<evidence type="ECO:0000256" key="2">
    <source>
        <dbReference type="ARBA" id="ARBA00023163"/>
    </source>
</evidence>
<name>A0A0D1J1C5_9MYCO</name>
<comment type="caution">
    <text evidence="4">The sequence shown here is derived from an EMBL/GenBank/DDBJ whole genome shotgun (WGS) entry which is preliminary data.</text>
</comment>
<proteinExistence type="predicted"/>
<dbReference type="RefSeq" id="WP_043986860.1">
    <property type="nucleotide sequence ID" value="NZ_JXST01000028.1"/>
</dbReference>
<feature type="domain" description="Transcriptional regulator LmrA/YxaF-like C-terminal" evidence="3">
    <location>
        <begin position="79"/>
        <end position="181"/>
    </location>
</feature>
<sequence length="195" mass="20574">MPRISDSRDRIVRSAAALFRRQGFAATGWRQVIAESEAPWGSQAHHFPGGKEQLAVDALTGAAEEYEQMLRYAMSQHGPADAVLMWTKVGARELERSGWADGCPIATVALEEAAQSEAIGTVCHHAFTSWRTVIAEALTAAGLAEDDAADLALAVLAGIEGGLLLTRAARDGDVLITVGQQLAGLIETRIAAIAG</sequence>
<dbReference type="Proteomes" id="UP000032221">
    <property type="component" value="Unassembled WGS sequence"/>
</dbReference>
<dbReference type="STRING" id="280871.TL10_19170"/>
<evidence type="ECO:0000313" key="5">
    <source>
        <dbReference type="Proteomes" id="UP000032221"/>
    </source>
</evidence>
<evidence type="ECO:0000256" key="1">
    <source>
        <dbReference type="ARBA" id="ARBA00023015"/>
    </source>
</evidence>
<dbReference type="SUPFAM" id="SSF46689">
    <property type="entry name" value="Homeodomain-like"/>
    <property type="match status" value="1"/>
</dbReference>
<dbReference type="AlphaFoldDB" id="A0A0D1J1C5"/>
<organism evidence="4 5">
    <name type="scientific">Mycolicibacterium llatzerense</name>
    <dbReference type="NCBI Taxonomy" id="280871"/>
    <lineage>
        <taxon>Bacteria</taxon>
        <taxon>Bacillati</taxon>
        <taxon>Actinomycetota</taxon>
        <taxon>Actinomycetes</taxon>
        <taxon>Mycobacteriales</taxon>
        <taxon>Mycobacteriaceae</taxon>
        <taxon>Mycolicibacterium</taxon>
    </lineage>
</organism>
<dbReference type="PATRIC" id="fig|280871.6.peg.3969"/>
<dbReference type="OrthoDB" id="4567939at2"/>
<dbReference type="Gene3D" id="1.10.357.10">
    <property type="entry name" value="Tetracycline Repressor, domain 2"/>
    <property type="match status" value="1"/>
</dbReference>
<dbReference type="Pfam" id="PF21993">
    <property type="entry name" value="TetR_C_13_2"/>
    <property type="match status" value="1"/>
</dbReference>
<keyword evidence="1" id="KW-0805">Transcription regulation</keyword>
<evidence type="ECO:0000313" key="4">
    <source>
        <dbReference type="EMBL" id="KIU15363.1"/>
    </source>
</evidence>
<reference evidence="4 5" key="1">
    <citation type="submission" date="2015-01" db="EMBL/GenBank/DDBJ databases">
        <title>Genome sequence of Mycobacterium llatzerense and Mycobacterium immunogenum recovered from brain abscess.</title>
        <authorList>
            <person name="Greninger A.L."/>
            <person name="Langelier C."/>
            <person name="Cunningham G."/>
            <person name="Chiu C.Y."/>
            <person name="Miller S."/>
        </authorList>
    </citation>
    <scope>NUCLEOTIDE SEQUENCE [LARGE SCALE GENOMIC DNA]</scope>
    <source>
        <strain evidence="4 5">CLUC14</strain>
    </source>
</reference>
<dbReference type="PANTHER" id="PTHR47506:SF3">
    <property type="entry name" value="HTH-TYPE TRANSCRIPTIONAL REGULATOR LMRA"/>
    <property type="match status" value="1"/>
</dbReference>
<dbReference type="InterPro" id="IPR036271">
    <property type="entry name" value="Tet_transcr_reg_TetR-rel_C_sf"/>
</dbReference>
<dbReference type="EMBL" id="JXST01000028">
    <property type="protein sequence ID" value="KIU15363.1"/>
    <property type="molecule type" value="Genomic_DNA"/>
</dbReference>
<dbReference type="PANTHER" id="PTHR47506">
    <property type="entry name" value="TRANSCRIPTIONAL REGULATORY PROTEIN"/>
    <property type="match status" value="1"/>
</dbReference>
<protein>
    <recommendedName>
        <fullName evidence="3">Transcriptional regulator LmrA/YxaF-like C-terminal domain-containing protein</fullName>
    </recommendedName>
</protein>
<accession>A0A0D1J1C5</accession>
<dbReference type="InterPro" id="IPR054156">
    <property type="entry name" value="YxaF_TetR_C"/>
</dbReference>
<gene>
    <name evidence="4" type="ORF">TL10_19170</name>
</gene>
<dbReference type="InterPro" id="IPR009057">
    <property type="entry name" value="Homeodomain-like_sf"/>
</dbReference>
<keyword evidence="5" id="KW-1185">Reference proteome</keyword>
<dbReference type="SUPFAM" id="SSF48498">
    <property type="entry name" value="Tetracyclin repressor-like, C-terminal domain"/>
    <property type="match status" value="1"/>
</dbReference>
<evidence type="ECO:0000259" key="3">
    <source>
        <dbReference type="Pfam" id="PF21993"/>
    </source>
</evidence>